<dbReference type="HOGENOM" id="CLU_1548559_0_0_1"/>
<keyword evidence="6" id="KW-0732">Signal</keyword>
<dbReference type="Proteomes" id="UP000007148">
    <property type="component" value="Unassembled WGS sequence"/>
</dbReference>
<dbReference type="AlphaFoldDB" id="G4TML3"/>
<evidence type="ECO:0000256" key="6">
    <source>
        <dbReference type="RuleBase" id="RU365009"/>
    </source>
</evidence>
<comment type="caution">
    <text evidence="7">The sequence shown here is derived from an EMBL/GenBank/DDBJ whole genome shotgun (WGS) entry which is preliminary data.</text>
</comment>
<evidence type="ECO:0000256" key="4">
    <source>
        <dbReference type="ARBA" id="ARBA00022525"/>
    </source>
</evidence>
<feature type="signal peptide" evidence="6">
    <location>
        <begin position="1"/>
        <end position="20"/>
    </location>
</feature>
<dbReference type="Pfam" id="PF01185">
    <property type="entry name" value="Hydrophobin"/>
    <property type="match status" value="1"/>
</dbReference>
<reference evidence="7 8" key="1">
    <citation type="journal article" date="2011" name="PLoS Pathog.">
        <title>Endophytic Life Strategies Decoded by Genome and Transcriptome Analyses of the Mutualistic Root Symbiont Piriformospora indica.</title>
        <authorList>
            <person name="Zuccaro A."/>
            <person name="Lahrmann U."/>
            <person name="Guldener U."/>
            <person name="Langen G."/>
            <person name="Pfiffi S."/>
            <person name="Biedenkopf D."/>
            <person name="Wong P."/>
            <person name="Samans B."/>
            <person name="Grimm C."/>
            <person name="Basiewicz M."/>
            <person name="Murat C."/>
            <person name="Martin F."/>
            <person name="Kogel K.H."/>
        </authorList>
    </citation>
    <scope>NUCLEOTIDE SEQUENCE [LARGE SCALE GENOMIC DNA]</scope>
    <source>
        <strain evidence="7 8">DSM 11827</strain>
    </source>
</reference>
<keyword evidence="5 6" id="KW-1015">Disulfide bond</keyword>
<evidence type="ECO:0000313" key="7">
    <source>
        <dbReference type="EMBL" id="CCA72558.1"/>
    </source>
</evidence>
<dbReference type="GO" id="GO:0005199">
    <property type="term" value="F:structural constituent of cell wall"/>
    <property type="evidence" value="ECO:0007669"/>
    <property type="project" value="InterPro"/>
</dbReference>
<gene>
    <name evidence="7" type="ORF">PIIN_06495</name>
</gene>
<evidence type="ECO:0000256" key="1">
    <source>
        <dbReference type="ARBA" id="ARBA00004191"/>
    </source>
</evidence>
<keyword evidence="4 6" id="KW-0964">Secreted</keyword>
<evidence type="ECO:0000256" key="5">
    <source>
        <dbReference type="ARBA" id="ARBA00023157"/>
    </source>
</evidence>
<feature type="chain" id="PRO_5013987213" description="Hydrophobin" evidence="6">
    <location>
        <begin position="21"/>
        <end position="196"/>
    </location>
</feature>
<dbReference type="GO" id="GO:0009277">
    <property type="term" value="C:fungal-type cell wall"/>
    <property type="evidence" value="ECO:0007669"/>
    <property type="project" value="InterPro"/>
</dbReference>
<dbReference type="SMART" id="SM00075">
    <property type="entry name" value="HYDRO"/>
    <property type="match status" value="1"/>
</dbReference>
<evidence type="ECO:0000256" key="3">
    <source>
        <dbReference type="ARBA" id="ARBA00022512"/>
    </source>
</evidence>
<comment type="similarity">
    <text evidence="2 6">Belongs to the fungal hydrophobin family.</text>
</comment>
<sequence length="196" mass="19769">MQLTSTLVLVVLGVLSGVRAVPTYPSYGPKSNNYGASVSTGQIGVANVGSSNAGDTNVASGNLDNAVVGAAGKAGGVGSYNARGVNILESRTRKNTQPQYVNSPQASNEGSCSVGTAQCCQSLHQTQDLQSQGFFGQLLGASIPLDDLMVGVQCTPLADLVPVAGGSSSCRSQPVCCTGNKYNGIISMGCSPLGLH</sequence>
<dbReference type="OrthoDB" id="4225815at2759"/>
<evidence type="ECO:0000256" key="2">
    <source>
        <dbReference type="ARBA" id="ARBA00010446"/>
    </source>
</evidence>
<keyword evidence="3 6" id="KW-0134">Cell wall</keyword>
<accession>G4TML3</accession>
<keyword evidence="8" id="KW-1185">Reference proteome</keyword>
<name>G4TML3_SERID</name>
<dbReference type="EMBL" id="CAFZ01000170">
    <property type="protein sequence ID" value="CCA72558.1"/>
    <property type="molecule type" value="Genomic_DNA"/>
</dbReference>
<protein>
    <recommendedName>
        <fullName evidence="6">Hydrophobin</fullName>
    </recommendedName>
</protein>
<evidence type="ECO:0000313" key="8">
    <source>
        <dbReference type="Proteomes" id="UP000007148"/>
    </source>
</evidence>
<organism evidence="7 8">
    <name type="scientific">Serendipita indica (strain DSM 11827)</name>
    <name type="common">Root endophyte fungus</name>
    <name type="synonym">Piriformospora indica</name>
    <dbReference type="NCBI Taxonomy" id="1109443"/>
    <lineage>
        <taxon>Eukaryota</taxon>
        <taxon>Fungi</taxon>
        <taxon>Dikarya</taxon>
        <taxon>Basidiomycota</taxon>
        <taxon>Agaricomycotina</taxon>
        <taxon>Agaricomycetes</taxon>
        <taxon>Sebacinales</taxon>
        <taxon>Serendipitaceae</taxon>
        <taxon>Serendipita</taxon>
    </lineage>
</organism>
<comment type="subcellular location">
    <subcellularLocation>
        <location evidence="1 6">Secreted</location>
        <location evidence="1 6">Cell wall</location>
    </subcellularLocation>
</comment>
<dbReference type="CDD" id="cd23507">
    <property type="entry name" value="hydrophobin_I"/>
    <property type="match status" value="1"/>
</dbReference>
<dbReference type="InParanoid" id="G4TML3"/>
<dbReference type="InterPro" id="IPR001338">
    <property type="entry name" value="Class_I_Hydrophobin"/>
</dbReference>
<proteinExistence type="inferred from homology"/>